<protein>
    <submittedName>
        <fullName evidence="5">Transcriptional regulator, ArsR family</fullName>
    </submittedName>
</protein>
<dbReference type="PANTHER" id="PTHR43132:SF2">
    <property type="entry name" value="ARSENICAL RESISTANCE OPERON REPRESSOR ARSR-RELATED"/>
    <property type="match status" value="1"/>
</dbReference>
<evidence type="ECO:0000313" key="5">
    <source>
        <dbReference type="EMBL" id="ACU90025.1"/>
    </source>
</evidence>
<dbReference type="InterPro" id="IPR011991">
    <property type="entry name" value="ArsR-like_HTH"/>
</dbReference>
<organism evidence="5 6">
    <name type="scientific">Desulfomicrobium baculatum (strain DSM 4028 / VKM B-1378 / X)</name>
    <name type="common">Desulfovibrio baculatus</name>
    <dbReference type="NCBI Taxonomy" id="525897"/>
    <lineage>
        <taxon>Bacteria</taxon>
        <taxon>Pseudomonadati</taxon>
        <taxon>Thermodesulfobacteriota</taxon>
        <taxon>Desulfovibrionia</taxon>
        <taxon>Desulfovibrionales</taxon>
        <taxon>Desulfomicrobiaceae</taxon>
        <taxon>Desulfomicrobium</taxon>
    </lineage>
</organism>
<dbReference type="GO" id="GO:0003700">
    <property type="term" value="F:DNA-binding transcription factor activity"/>
    <property type="evidence" value="ECO:0007669"/>
    <property type="project" value="InterPro"/>
</dbReference>
<sequence>MDHEDDLKGVGRSLADLAFLARALSDENRLRILMHVGTGRLSVTQIAEELGLSQPLVSHHLKELKRALLVDVERRGPFIHYGISRPEVLDVLRSIGTLARQLIADRSSF</sequence>
<dbReference type="Proteomes" id="UP000002216">
    <property type="component" value="Chromosome"/>
</dbReference>
<evidence type="ECO:0000256" key="3">
    <source>
        <dbReference type="ARBA" id="ARBA00023163"/>
    </source>
</evidence>
<evidence type="ECO:0000259" key="4">
    <source>
        <dbReference type="PROSITE" id="PS50987"/>
    </source>
</evidence>
<dbReference type="KEGG" id="dba:Dbac_1936"/>
<dbReference type="SUPFAM" id="SSF46785">
    <property type="entry name" value="Winged helix' DNA-binding domain"/>
    <property type="match status" value="1"/>
</dbReference>
<reference evidence="5 6" key="1">
    <citation type="journal article" date="2009" name="Stand. Genomic Sci.">
        <title>Complete genome sequence of Desulfomicrobium baculatum type strain (X).</title>
        <authorList>
            <person name="Copeland A."/>
            <person name="Spring S."/>
            <person name="Goker M."/>
            <person name="Schneider S."/>
            <person name="Lapidus A."/>
            <person name="Del Rio T.G."/>
            <person name="Tice H."/>
            <person name="Cheng J.F."/>
            <person name="Chen F."/>
            <person name="Nolan M."/>
            <person name="Bruce D."/>
            <person name="Goodwin L."/>
            <person name="Pitluck S."/>
            <person name="Ivanova N."/>
            <person name="Mavrommatis K."/>
            <person name="Ovchinnikova G."/>
            <person name="Pati A."/>
            <person name="Chen A."/>
            <person name="Palaniappan K."/>
            <person name="Land M."/>
            <person name="Hauser L."/>
            <person name="Chang Y.J."/>
            <person name="Jeffries C.C."/>
            <person name="Meincke L."/>
            <person name="Sims D."/>
            <person name="Brettin T."/>
            <person name="Detter J.C."/>
            <person name="Han C."/>
            <person name="Chain P."/>
            <person name="Bristow J."/>
            <person name="Eisen J.A."/>
            <person name="Markowitz V."/>
            <person name="Hugenholtz P."/>
            <person name="Kyrpides N.C."/>
            <person name="Klenk H.P."/>
            <person name="Lucas S."/>
        </authorList>
    </citation>
    <scope>NUCLEOTIDE SEQUENCE [LARGE SCALE GENOMIC DNA]</scope>
    <source>
        <strain evidence="6">DSM 4028 / VKM B-1378 / X</strain>
    </source>
</reference>
<evidence type="ECO:0000256" key="1">
    <source>
        <dbReference type="ARBA" id="ARBA00023015"/>
    </source>
</evidence>
<dbReference type="HOGENOM" id="CLU_097806_6_4_7"/>
<dbReference type="NCBIfam" id="NF033788">
    <property type="entry name" value="HTH_metalloreg"/>
    <property type="match status" value="1"/>
</dbReference>
<dbReference type="OrthoDB" id="9800238at2"/>
<dbReference type="STRING" id="525897.Dbac_1936"/>
<dbReference type="NCBIfam" id="NF045707">
    <property type="entry name" value="Dbac_1936_reg"/>
    <property type="match status" value="1"/>
</dbReference>
<dbReference type="GO" id="GO:0003677">
    <property type="term" value="F:DNA binding"/>
    <property type="evidence" value="ECO:0007669"/>
    <property type="project" value="UniProtKB-KW"/>
</dbReference>
<dbReference type="InterPro" id="IPR036388">
    <property type="entry name" value="WH-like_DNA-bd_sf"/>
</dbReference>
<evidence type="ECO:0000256" key="2">
    <source>
        <dbReference type="ARBA" id="ARBA00023125"/>
    </source>
</evidence>
<keyword evidence="2" id="KW-0238">DNA-binding</keyword>
<dbReference type="AlphaFoldDB" id="C7LXF4"/>
<gene>
    <name evidence="5" type="ordered locus">Dbac_1936</name>
</gene>
<dbReference type="eggNOG" id="COG0640">
    <property type="taxonomic scope" value="Bacteria"/>
</dbReference>
<dbReference type="InterPro" id="IPR036390">
    <property type="entry name" value="WH_DNA-bd_sf"/>
</dbReference>
<dbReference type="Gene3D" id="1.10.10.10">
    <property type="entry name" value="Winged helix-like DNA-binding domain superfamily/Winged helix DNA-binding domain"/>
    <property type="match status" value="1"/>
</dbReference>
<dbReference type="SMART" id="SM00418">
    <property type="entry name" value="HTH_ARSR"/>
    <property type="match status" value="1"/>
</dbReference>
<dbReference type="EMBL" id="CP001629">
    <property type="protein sequence ID" value="ACU90025.1"/>
    <property type="molecule type" value="Genomic_DNA"/>
</dbReference>
<keyword evidence="3" id="KW-0804">Transcription</keyword>
<dbReference type="Pfam" id="PF01022">
    <property type="entry name" value="HTH_5"/>
    <property type="match status" value="1"/>
</dbReference>
<name>C7LXF4_DESBD</name>
<evidence type="ECO:0000313" key="6">
    <source>
        <dbReference type="Proteomes" id="UP000002216"/>
    </source>
</evidence>
<dbReference type="PRINTS" id="PR00778">
    <property type="entry name" value="HTHARSR"/>
</dbReference>
<accession>C7LXF4</accession>
<dbReference type="RefSeq" id="WP_015774116.1">
    <property type="nucleotide sequence ID" value="NC_013173.1"/>
</dbReference>
<dbReference type="CDD" id="cd00090">
    <property type="entry name" value="HTH_ARSR"/>
    <property type="match status" value="1"/>
</dbReference>
<keyword evidence="1" id="KW-0805">Transcription regulation</keyword>
<dbReference type="PROSITE" id="PS50987">
    <property type="entry name" value="HTH_ARSR_2"/>
    <property type="match status" value="1"/>
</dbReference>
<dbReference type="InterPro" id="IPR051011">
    <property type="entry name" value="Metal_resp_trans_reg"/>
</dbReference>
<dbReference type="PANTHER" id="PTHR43132">
    <property type="entry name" value="ARSENICAL RESISTANCE OPERON REPRESSOR ARSR-RELATED"/>
    <property type="match status" value="1"/>
</dbReference>
<feature type="domain" description="HTH arsR-type" evidence="4">
    <location>
        <begin position="7"/>
        <end position="103"/>
    </location>
</feature>
<keyword evidence="6" id="KW-1185">Reference proteome</keyword>
<proteinExistence type="predicted"/>
<dbReference type="InterPro" id="IPR001845">
    <property type="entry name" value="HTH_ArsR_DNA-bd_dom"/>
</dbReference>